<dbReference type="AlphaFoldDB" id="A0A917QB28"/>
<keyword evidence="9" id="KW-1185">Reference proteome</keyword>
<evidence type="ECO:0000313" key="9">
    <source>
        <dbReference type="Proteomes" id="UP000600449"/>
    </source>
</evidence>
<evidence type="ECO:0000256" key="2">
    <source>
        <dbReference type="ARBA" id="ARBA00022617"/>
    </source>
</evidence>
<dbReference type="InterPro" id="IPR004852">
    <property type="entry name" value="Di-haem_cyt_c_peroxidsae"/>
</dbReference>
<dbReference type="SUPFAM" id="SSF46626">
    <property type="entry name" value="Cytochrome c"/>
    <property type="match status" value="2"/>
</dbReference>
<dbReference type="GO" id="GO:0030313">
    <property type="term" value="C:cell envelope"/>
    <property type="evidence" value="ECO:0007669"/>
    <property type="project" value="UniProtKB-SubCell"/>
</dbReference>
<feature type="domain" description="Cytochrome c" evidence="7">
    <location>
        <begin position="264"/>
        <end position="428"/>
    </location>
</feature>
<dbReference type="Proteomes" id="UP000600449">
    <property type="component" value="Unassembled WGS sequence"/>
</dbReference>
<dbReference type="Gene3D" id="1.10.760.10">
    <property type="entry name" value="Cytochrome c-like domain"/>
    <property type="match status" value="2"/>
</dbReference>
<dbReference type="GO" id="GO:0009055">
    <property type="term" value="F:electron transfer activity"/>
    <property type="evidence" value="ECO:0007669"/>
    <property type="project" value="InterPro"/>
</dbReference>
<evidence type="ECO:0000256" key="5">
    <source>
        <dbReference type="ARBA" id="ARBA00023004"/>
    </source>
</evidence>
<evidence type="ECO:0000256" key="6">
    <source>
        <dbReference type="PROSITE-ProRule" id="PRU00433"/>
    </source>
</evidence>
<evidence type="ECO:0000256" key="3">
    <source>
        <dbReference type="ARBA" id="ARBA00022723"/>
    </source>
</evidence>
<protein>
    <recommendedName>
        <fullName evidence="7">Cytochrome c domain-containing protein</fullName>
    </recommendedName>
</protein>
<evidence type="ECO:0000256" key="4">
    <source>
        <dbReference type="ARBA" id="ARBA00023002"/>
    </source>
</evidence>
<dbReference type="InterPro" id="IPR051395">
    <property type="entry name" value="Cytochrome_c_Peroxidase/MauG"/>
</dbReference>
<evidence type="ECO:0000256" key="1">
    <source>
        <dbReference type="ARBA" id="ARBA00004196"/>
    </source>
</evidence>
<keyword evidence="2 6" id="KW-0349">Heme</keyword>
<gene>
    <name evidence="8" type="ORF">GCM10011322_28320</name>
</gene>
<keyword evidence="4" id="KW-0560">Oxidoreductase</keyword>
<evidence type="ECO:0000259" key="7">
    <source>
        <dbReference type="PROSITE" id="PS51007"/>
    </source>
</evidence>
<keyword evidence="3 6" id="KW-0479">Metal-binding</keyword>
<dbReference type="GO" id="GO:0046872">
    <property type="term" value="F:metal ion binding"/>
    <property type="evidence" value="ECO:0007669"/>
    <property type="project" value="UniProtKB-KW"/>
</dbReference>
<dbReference type="PANTHER" id="PTHR30600">
    <property type="entry name" value="CYTOCHROME C PEROXIDASE-RELATED"/>
    <property type="match status" value="1"/>
</dbReference>
<evidence type="ECO:0000313" key="8">
    <source>
        <dbReference type="EMBL" id="GGK39516.1"/>
    </source>
</evidence>
<dbReference type="PROSITE" id="PS51007">
    <property type="entry name" value="CYTC"/>
    <property type="match status" value="1"/>
</dbReference>
<organism evidence="8 9">
    <name type="scientific">Salinarimonas ramus</name>
    <dbReference type="NCBI Taxonomy" id="690164"/>
    <lineage>
        <taxon>Bacteria</taxon>
        <taxon>Pseudomonadati</taxon>
        <taxon>Pseudomonadota</taxon>
        <taxon>Alphaproteobacteria</taxon>
        <taxon>Hyphomicrobiales</taxon>
        <taxon>Salinarimonadaceae</taxon>
        <taxon>Salinarimonas</taxon>
    </lineage>
</organism>
<reference evidence="8 9" key="1">
    <citation type="journal article" date="2014" name="Int. J. Syst. Evol. Microbiol.">
        <title>Complete genome sequence of Corynebacterium casei LMG S-19264T (=DSM 44701T), isolated from a smear-ripened cheese.</title>
        <authorList>
            <consortium name="US DOE Joint Genome Institute (JGI-PGF)"/>
            <person name="Walter F."/>
            <person name="Albersmeier A."/>
            <person name="Kalinowski J."/>
            <person name="Ruckert C."/>
        </authorList>
    </citation>
    <scope>NUCLEOTIDE SEQUENCE [LARGE SCALE GENOMIC DNA]</scope>
    <source>
        <strain evidence="8 9">CGMCC 1.9161</strain>
    </source>
</reference>
<dbReference type="GO" id="GO:0020037">
    <property type="term" value="F:heme binding"/>
    <property type="evidence" value="ECO:0007669"/>
    <property type="project" value="InterPro"/>
</dbReference>
<comment type="caution">
    <text evidence="8">The sequence shown here is derived from an EMBL/GenBank/DDBJ whole genome shotgun (WGS) entry which is preliminary data.</text>
</comment>
<sequence length="451" mass="47794">MREETIRSPGWTTVATALLLVLAAPAVALDLPRAPVDADYRPVDRAAAELGRLLFWDPILSGNRNISCGTCHHPKFGTSDGLSLGMGEGGVGLGPDRVVDPENLPEQRIPRNAPALFNLGAHEFTVMFHDGRIEEDPSRPSGLRTPLEDEMVAGFDTLLSAQTMFPVLSPDEMAGHYSENEISRAVRQGLITGEGGAWDLISRRVAAIPEYQALFEAAYPEIAEGRAIGFTDISNAIGAFVELEWRSDASPFDAYLRGEAGLAPEAEAGMALFYGEAGCAACHAGSFQTDHGFHAMGAPQLGPGKAERFESHSRDVGRMRVTNDPADAYAFRTPSLRNVARTGPWGHAGAHSNLAGFVRFHADPASGLSAYAPDATLPAFEPTKPDFAALQDPSETAAIVQAAMAATQGRALADDEVAALVAFLESLTDEAAIAGRLGIPESVPSGLPVDR</sequence>
<name>A0A917QB28_9HYPH</name>
<proteinExistence type="predicted"/>
<accession>A0A917QB28</accession>
<keyword evidence="5 6" id="KW-0408">Iron</keyword>
<dbReference type="InterPro" id="IPR009056">
    <property type="entry name" value="Cyt_c-like_dom"/>
</dbReference>
<dbReference type="GO" id="GO:0004130">
    <property type="term" value="F:cytochrome-c peroxidase activity"/>
    <property type="evidence" value="ECO:0007669"/>
    <property type="project" value="TreeGrafter"/>
</dbReference>
<comment type="subcellular location">
    <subcellularLocation>
        <location evidence="1">Cell envelope</location>
    </subcellularLocation>
</comment>
<dbReference type="InterPro" id="IPR036909">
    <property type="entry name" value="Cyt_c-like_dom_sf"/>
</dbReference>
<dbReference type="EMBL" id="BMMF01000008">
    <property type="protein sequence ID" value="GGK39516.1"/>
    <property type="molecule type" value="Genomic_DNA"/>
</dbReference>
<dbReference type="Pfam" id="PF03150">
    <property type="entry name" value="CCP_MauG"/>
    <property type="match status" value="1"/>
</dbReference>